<name>A0A9P5YE17_9AGAR</name>
<organism evidence="5 6">
    <name type="scientific">Collybia nuda</name>
    <dbReference type="NCBI Taxonomy" id="64659"/>
    <lineage>
        <taxon>Eukaryota</taxon>
        <taxon>Fungi</taxon>
        <taxon>Dikarya</taxon>
        <taxon>Basidiomycota</taxon>
        <taxon>Agaricomycotina</taxon>
        <taxon>Agaricomycetes</taxon>
        <taxon>Agaricomycetidae</taxon>
        <taxon>Agaricales</taxon>
        <taxon>Tricholomatineae</taxon>
        <taxon>Clitocybaceae</taxon>
        <taxon>Collybia</taxon>
    </lineage>
</organism>
<dbReference type="EMBL" id="MU150233">
    <property type="protein sequence ID" value="KAF9468258.1"/>
    <property type="molecule type" value="Genomic_DNA"/>
</dbReference>
<dbReference type="Pfam" id="PF00501">
    <property type="entry name" value="AMP-binding"/>
    <property type="match status" value="1"/>
</dbReference>
<evidence type="ECO:0000313" key="6">
    <source>
        <dbReference type="Proteomes" id="UP000807353"/>
    </source>
</evidence>
<keyword evidence="2" id="KW-0597">Phosphoprotein</keyword>
<gene>
    <name evidence="5" type="ORF">BDZ94DRAFT_1183821</name>
</gene>
<dbReference type="SUPFAM" id="SSF56801">
    <property type="entry name" value="Acetyl-CoA synthetase-like"/>
    <property type="match status" value="1"/>
</dbReference>
<dbReference type="InterPro" id="IPR036291">
    <property type="entry name" value="NAD(P)-bd_dom_sf"/>
</dbReference>
<proteinExistence type="predicted"/>
<evidence type="ECO:0000259" key="3">
    <source>
        <dbReference type="Pfam" id="PF00501"/>
    </source>
</evidence>
<dbReference type="AlphaFoldDB" id="A0A9P5YE17"/>
<dbReference type="PANTHER" id="PTHR43439:SF2">
    <property type="entry name" value="ENZYME, PUTATIVE (JCVI)-RELATED"/>
    <property type="match status" value="1"/>
</dbReference>
<dbReference type="Pfam" id="PF23562">
    <property type="entry name" value="AMP-binding_C_3"/>
    <property type="match status" value="1"/>
</dbReference>
<dbReference type="InterPro" id="IPR042099">
    <property type="entry name" value="ANL_N_sf"/>
</dbReference>
<evidence type="ECO:0000259" key="4">
    <source>
        <dbReference type="Pfam" id="PF07993"/>
    </source>
</evidence>
<dbReference type="PANTHER" id="PTHR43439">
    <property type="entry name" value="PHENYLACETATE-COENZYME A LIGASE"/>
    <property type="match status" value="1"/>
</dbReference>
<keyword evidence="1" id="KW-0596">Phosphopantetheine</keyword>
<dbReference type="Proteomes" id="UP000807353">
    <property type="component" value="Unassembled WGS sequence"/>
</dbReference>
<dbReference type="PROSITE" id="PS00455">
    <property type="entry name" value="AMP_BINDING"/>
    <property type="match status" value="1"/>
</dbReference>
<feature type="domain" description="Thioester reductase (TE)" evidence="4">
    <location>
        <begin position="706"/>
        <end position="938"/>
    </location>
</feature>
<evidence type="ECO:0000256" key="1">
    <source>
        <dbReference type="ARBA" id="ARBA00022450"/>
    </source>
</evidence>
<accession>A0A9P5YE17</accession>
<dbReference type="OrthoDB" id="429813at2759"/>
<dbReference type="SUPFAM" id="SSF51735">
    <property type="entry name" value="NAD(P)-binding Rossmann-fold domains"/>
    <property type="match status" value="1"/>
</dbReference>
<feature type="domain" description="AMP-dependent synthetase/ligase" evidence="3">
    <location>
        <begin position="37"/>
        <end position="365"/>
    </location>
</feature>
<dbReference type="Pfam" id="PF07993">
    <property type="entry name" value="NAD_binding_4"/>
    <property type="match status" value="1"/>
</dbReference>
<dbReference type="InterPro" id="IPR051414">
    <property type="entry name" value="Adenylate-forming_Reductase"/>
</dbReference>
<keyword evidence="6" id="KW-1185">Reference proteome</keyword>
<reference evidence="5" key="1">
    <citation type="submission" date="2020-11" db="EMBL/GenBank/DDBJ databases">
        <authorList>
            <consortium name="DOE Joint Genome Institute"/>
            <person name="Ahrendt S."/>
            <person name="Riley R."/>
            <person name="Andreopoulos W."/>
            <person name="Labutti K."/>
            <person name="Pangilinan J."/>
            <person name="Ruiz-Duenas F.J."/>
            <person name="Barrasa J.M."/>
            <person name="Sanchez-Garcia M."/>
            <person name="Camarero S."/>
            <person name="Miyauchi S."/>
            <person name="Serrano A."/>
            <person name="Linde D."/>
            <person name="Babiker R."/>
            <person name="Drula E."/>
            <person name="Ayuso-Fernandez I."/>
            <person name="Pacheco R."/>
            <person name="Padilla G."/>
            <person name="Ferreira P."/>
            <person name="Barriuso J."/>
            <person name="Kellner H."/>
            <person name="Castanera R."/>
            <person name="Alfaro M."/>
            <person name="Ramirez L."/>
            <person name="Pisabarro A.G."/>
            <person name="Kuo A."/>
            <person name="Tritt A."/>
            <person name="Lipzen A."/>
            <person name="He G."/>
            <person name="Yan M."/>
            <person name="Ng V."/>
            <person name="Cullen D."/>
            <person name="Martin F."/>
            <person name="Rosso M.-N."/>
            <person name="Henrissat B."/>
            <person name="Hibbett D."/>
            <person name="Martinez A.T."/>
            <person name="Grigoriev I.V."/>
        </authorList>
    </citation>
    <scope>NUCLEOTIDE SEQUENCE</scope>
    <source>
        <strain evidence="5">CBS 247.69</strain>
    </source>
</reference>
<sequence>MYLPPPPPSQGLDSKTFTPPPLDGSTCVPDLIEFHARYSEHHPLFVYRGPVGQDVQFTWSNFADAIRYCARLVVKSTGLVPSSSDSPPTVAILANTDTVTYAILLLGILRAGLVPFPISPRNSASAVLHLLETSDAHHVLLSEDHVVQKLTTTATANAKFPVFFYHVTKEIKSFILNHDHDTKDSNSTEFLSSESVIIMHSSGSTGFPKTTRLTQTIILQYARIAYYGDVDFCGQIVSIHAVPMFHMQGVAFLLRAVATGLVLAVFPPQTQAVPPTPARVLGGIKDDRCTMLTCVPSFLETWSSDKDAIEVLISLKAVIFSGAPLSQKAGDILAAAGVNLHMYYAGTEVGCVSKFIPRTAPAQDWQYISFSPHLEVHFIPQDSENMIFELVTVESPAYTPGAINTSVNGKNAFATGDLFIRHAVDPSRWRVHGRVDDLIMLSTGEKTIPGPIEAVFMEKPRITKTVMFGRGRPHNGIILELTASNWSLLDDPREKQKFEEVLWYLMKQANAAAPSHSRLYKEMILLAHPSKPFLLTSKGNVQRKAVLELYASEIEQAYRNFSLTTEIILPRAGNSEINYPLLINKILTEVLGEPVGELVDIFQHGCDSIQATRIRSMVIAALLPSNPDLVKDSIPVDVVYQCPRSKDLVVFFQRFMNGKDLGTDQWTKRIAFMNAMVARYTEGIPHRQATKSEEDLSSPSGDIVLLTGTTGALGSYLLAGLVNRSDIHHIYAVNRHHPRDSRPLLERQIDGFTSRNLDPSILRTAKITLIEADVSAVFWNVPNKFLHQITVVIHAAWPVDFNRSLSSFSGALEGLRNLIDFVAGLPKARLLFISSTGLFRNWPSARLVVEGPANDPAVAAGLGYTESKWVAERVLDIAAERLRIPVSVVRVGQLSGGIKGAWNTAEWFPSMVQSAIGLGCLPICDRLVSWLPVDVAAQGTVELLRCGQSRYFHLEHPYPVRWTAIFEPLASMLGAKLIPFEEWLSQVRDRAFSDTQGRTESPKPTNETKKVDASYPRVLRILPYFESKDNSGAYCMAKKPGLSVENTVGCLPSSYMDIAPLNEGDVKLWVEYWRSVGFLNG</sequence>
<dbReference type="InterPro" id="IPR000873">
    <property type="entry name" value="AMP-dep_synth/lig_dom"/>
</dbReference>
<comment type="caution">
    <text evidence="5">The sequence shown here is derived from an EMBL/GenBank/DDBJ whole genome shotgun (WGS) entry which is preliminary data.</text>
</comment>
<evidence type="ECO:0000256" key="2">
    <source>
        <dbReference type="ARBA" id="ARBA00022553"/>
    </source>
</evidence>
<evidence type="ECO:0000313" key="5">
    <source>
        <dbReference type="EMBL" id="KAF9468258.1"/>
    </source>
</evidence>
<dbReference type="InterPro" id="IPR013120">
    <property type="entry name" value="FAR_NAD-bd"/>
</dbReference>
<dbReference type="InterPro" id="IPR020845">
    <property type="entry name" value="AMP-binding_CS"/>
</dbReference>
<dbReference type="Gene3D" id="3.40.50.12780">
    <property type="entry name" value="N-terminal domain of ligase-like"/>
    <property type="match status" value="1"/>
</dbReference>
<protein>
    <submittedName>
        <fullName evidence="5">Acetyl-CoA synthetase-like protein</fullName>
    </submittedName>
</protein>
<dbReference type="Gene3D" id="3.40.50.720">
    <property type="entry name" value="NAD(P)-binding Rossmann-like Domain"/>
    <property type="match status" value="1"/>
</dbReference>